<dbReference type="EMBL" id="LPWG01000010">
    <property type="protein sequence ID" value="ODS00099.1"/>
    <property type="molecule type" value="Genomic_DNA"/>
</dbReference>
<dbReference type="OrthoDB" id="5572147at2"/>
<keyword evidence="3" id="KW-1185">Reference proteome</keyword>
<dbReference type="RefSeq" id="WP_069436913.1">
    <property type="nucleotide sequence ID" value="NZ_LPWG01000010.1"/>
</dbReference>
<accession>A0A1E3W2Q9</accession>
<name>A0A1E3W2Q9_9HYPH</name>
<proteinExistence type="predicted"/>
<protein>
    <submittedName>
        <fullName evidence="2">Uncharacterized protein</fullName>
    </submittedName>
</protein>
<evidence type="ECO:0000256" key="1">
    <source>
        <dbReference type="SAM" id="MobiDB-lite"/>
    </source>
</evidence>
<evidence type="ECO:0000313" key="2">
    <source>
        <dbReference type="EMBL" id="ODS00099.1"/>
    </source>
</evidence>
<sequence>MDDIQQFLAEMARGADATTHQLELQETKLREMLGPERALELELLWAKQLDPADEEEIKRYMDWRDKELIWTWSRLERSRQRRIAAGRTHMIRSQEDSTSDGLDGRGRPSKPPEC</sequence>
<evidence type="ECO:0000313" key="3">
    <source>
        <dbReference type="Proteomes" id="UP000094501"/>
    </source>
</evidence>
<dbReference type="STRING" id="1774968.AUC68_02985"/>
<dbReference type="Proteomes" id="UP000094501">
    <property type="component" value="Unassembled WGS sequence"/>
</dbReference>
<reference evidence="2 3" key="1">
    <citation type="journal article" date="2016" name="Environ. Microbiol.">
        <title>New Methyloceanibacter diversity from North Sea sediments includes methanotroph containing solely the soluble methane monooxygenase.</title>
        <authorList>
            <person name="Vekeman B."/>
            <person name="Kerckhof F.M."/>
            <person name="Cremers G."/>
            <person name="de Vos P."/>
            <person name="Vandamme P."/>
            <person name="Boon N."/>
            <person name="Op den Camp H.J."/>
            <person name="Heylen K."/>
        </authorList>
    </citation>
    <scope>NUCLEOTIDE SEQUENCE [LARGE SCALE GENOMIC DNA]</scope>
    <source>
        <strain evidence="2 3">R-67174</strain>
    </source>
</reference>
<organism evidence="2 3">
    <name type="scientific">Methyloceanibacter methanicus</name>
    <dbReference type="NCBI Taxonomy" id="1774968"/>
    <lineage>
        <taxon>Bacteria</taxon>
        <taxon>Pseudomonadati</taxon>
        <taxon>Pseudomonadota</taxon>
        <taxon>Alphaproteobacteria</taxon>
        <taxon>Hyphomicrobiales</taxon>
        <taxon>Hyphomicrobiaceae</taxon>
        <taxon>Methyloceanibacter</taxon>
    </lineage>
</organism>
<comment type="caution">
    <text evidence="2">The sequence shown here is derived from an EMBL/GenBank/DDBJ whole genome shotgun (WGS) entry which is preliminary data.</text>
</comment>
<feature type="region of interest" description="Disordered" evidence="1">
    <location>
        <begin position="84"/>
        <end position="114"/>
    </location>
</feature>
<feature type="compositionally biased region" description="Basic and acidic residues" evidence="1">
    <location>
        <begin position="102"/>
        <end position="114"/>
    </location>
</feature>
<dbReference type="AlphaFoldDB" id="A0A1E3W2Q9"/>
<gene>
    <name evidence="2" type="ORF">AUC68_02985</name>
</gene>